<evidence type="ECO:0000313" key="2">
    <source>
        <dbReference type="Proteomes" id="UP000219215"/>
    </source>
</evidence>
<sequence>MGKVIGVNSGIVGAAGTAGAAKAAPGAVAGAMQHPEKLAAGSKAFADFASGWFDPGPPSNSFSGYAGSGLRFPPKFGPPVKVESASLNR</sequence>
<dbReference type="RefSeq" id="WP_197706507.1">
    <property type="nucleotide sequence ID" value="NZ_LT907975.1"/>
</dbReference>
<name>A0A2C8F8G0_9BACT</name>
<dbReference type="KEGG" id="pprf:DPRO_2016"/>
<evidence type="ECO:0000313" key="1">
    <source>
        <dbReference type="EMBL" id="SOB58920.1"/>
    </source>
</evidence>
<reference evidence="2" key="1">
    <citation type="submission" date="2017-09" db="EMBL/GenBank/DDBJ databases">
        <authorList>
            <person name="Regsiter A."/>
            <person name="William W."/>
        </authorList>
    </citation>
    <scope>NUCLEOTIDE SEQUENCE [LARGE SCALE GENOMIC DNA]</scope>
    <source>
        <strain evidence="2">500-1</strain>
    </source>
</reference>
<organism evidence="1 2">
    <name type="scientific">Pseudodesulfovibrio profundus</name>
    <dbReference type="NCBI Taxonomy" id="57320"/>
    <lineage>
        <taxon>Bacteria</taxon>
        <taxon>Pseudomonadati</taxon>
        <taxon>Thermodesulfobacteriota</taxon>
        <taxon>Desulfovibrionia</taxon>
        <taxon>Desulfovibrionales</taxon>
        <taxon>Desulfovibrionaceae</taxon>
    </lineage>
</organism>
<accession>A0A2C8F8G0</accession>
<gene>
    <name evidence="1" type="ORF">DPRO_2016</name>
</gene>
<keyword evidence="2" id="KW-1185">Reference proteome</keyword>
<dbReference type="EMBL" id="LT907975">
    <property type="protein sequence ID" value="SOB58920.1"/>
    <property type="molecule type" value="Genomic_DNA"/>
</dbReference>
<protein>
    <submittedName>
        <fullName evidence="1">Uncharacterized protein</fullName>
    </submittedName>
</protein>
<proteinExistence type="predicted"/>
<dbReference type="AlphaFoldDB" id="A0A2C8F8G0"/>
<dbReference type="Proteomes" id="UP000219215">
    <property type="component" value="Chromosome DPRO"/>
</dbReference>